<organism evidence="5">
    <name type="scientific">bioreactor metagenome</name>
    <dbReference type="NCBI Taxonomy" id="1076179"/>
    <lineage>
        <taxon>unclassified sequences</taxon>
        <taxon>metagenomes</taxon>
        <taxon>ecological metagenomes</taxon>
    </lineage>
</organism>
<dbReference type="SMART" id="SM00344">
    <property type="entry name" value="HTH_ASNC"/>
    <property type="match status" value="1"/>
</dbReference>
<accession>A0A645DNR9</accession>
<evidence type="ECO:0000256" key="3">
    <source>
        <dbReference type="ARBA" id="ARBA00023163"/>
    </source>
</evidence>
<dbReference type="GO" id="GO:0005829">
    <property type="term" value="C:cytosol"/>
    <property type="evidence" value="ECO:0007669"/>
    <property type="project" value="TreeGrafter"/>
</dbReference>
<dbReference type="PROSITE" id="PS00519">
    <property type="entry name" value="HTH_ASNC_1"/>
    <property type="match status" value="1"/>
</dbReference>
<protein>
    <submittedName>
        <fullName evidence="5">Leucine-responsive regulatory protein</fullName>
    </submittedName>
</protein>
<sequence length="168" mass="18689">MLSIFAAERLEIGRNCPVNSLDRKILAALENNGRLTVTELAEQVGLSLSPCHRRVRALEESGVIRGYRAELDPAALGLDFSSLVFVTLKDSKSVPAFEDAVARLDNVVQAQRLFGDPDYLLQVVVRDLPAYQRLYDEHLTRLPGVLRMTSTLVMKHVVSNRPLTSAME</sequence>
<dbReference type="Pfam" id="PF13412">
    <property type="entry name" value="HTH_24"/>
    <property type="match status" value="1"/>
</dbReference>
<evidence type="ECO:0000313" key="5">
    <source>
        <dbReference type="EMBL" id="MPM90172.1"/>
    </source>
</evidence>
<dbReference type="GO" id="GO:0043565">
    <property type="term" value="F:sequence-specific DNA binding"/>
    <property type="evidence" value="ECO:0007669"/>
    <property type="project" value="InterPro"/>
</dbReference>
<evidence type="ECO:0000256" key="1">
    <source>
        <dbReference type="ARBA" id="ARBA00023015"/>
    </source>
</evidence>
<dbReference type="PRINTS" id="PR00033">
    <property type="entry name" value="HTHASNC"/>
</dbReference>
<dbReference type="Gene3D" id="1.10.10.10">
    <property type="entry name" value="Winged helix-like DNA-binding domain superfamily/Winged helix DNA-binding domain"/>
    <property type="match status" value="1"/>
</dbReference>
<dbReference type="SUPFAM" id="SSF46785">
    <property type="entry name" value="Winged helix' DNA-binding domain"/>
    <property type="match status" value="1"/>
</dbReference>
<dbReference type="AlphaFoldDB" id="A0A645DNR9"/>
<dbReference type="PANTHER" id="PTHR30154">
    <property type="entry name" value="LEUCINE-RESPONSIVE REGULATORY PROTEIN"/>
    <property type="match status" value="1"/>
</dbReference>
<keyword evidence="3" id="KW-0804">Transcription</keyword>
<dbReference type="InterPro" id="IPR011991">
    <property type="entry name" value="ArsR-like_HTH"/>
</dbReference>
<dbReference type="PANTHER" id="PTHR30154:SF34">
    <property type="entry name" value="TRANSCRIPTIONAL REGULATOR AZLB"/>
    <property type="match status" value="1"/>
</dbReference>
<evidence type="ECO:0000259" key="4">
    <source>
        <dbReference type="PROSITE" id="PS50956"/>
    </source>
</evidence>
<dbReference type="FunFam" id="1.10.10.10:FF:000186">
    <property type="entry name" value="AsnC family transcriptional regulator"/>
    <property type="match status" value="1"/>
</dbReference>
<dbReference type="InterPro" id="IPR019887">
    <property type="entry name" value="Tscrpt_reg_AsnC/Lrp_C"/>
</dbReference>
<gene>
    <name evidence="5" type="primary">lrp_18</name>
    <name evidence="5" type="ORF">SDC9_137289</name>
</gene>
<name>A0A645DNR9_9ZZZZ</name>
<dbReference type="Gene3D" id="3.30.70.920">
    <property type="match status" value="1"/>
</dbReference>
<dbReference type="Pfam" id="PF01037">
    <property type="entry name" value="AsnC_trans_reg"/>
    <property type="match status" value="1"/>
</dbReference>
<keyword evidence="1" id="KW-0805">Transcription regulation</keyword>
<proteinExistence type="predicted"/>
<reference evidence="5" key="1">
    <citation type="submission" date="2019-08" db="EMBL/GenBank/DDBJ databases">
        <authorList>
            <person name="Kucharzyk K."/>
            <person name="Murdoch R.W."/>
            <person name="Higgins S."/>
            <person name="Loffler F."/>
        </authorList>
    </citation>
    <scope>NUCLEOTIDE SEQUENCE</scope>
</reference>
<comment type="caution">
    <text evidence="5">The sequence shown here is derived from an EMBL/GenBank/DDBJ whole genome shotgun (WGS) entry which is preliminary data.</text>
</comment>
<dbReference type="CDD" id="cd00090">
    <property type="entry name" value="HTH_ARSR"/>
    <property type="match status" value="1"/>
</dbReference>
<feature type="domain" description="HTH asnC-type" evidence="4">
    <location>
        <begin position="21"/>
        <end position="79"/>
    </location>
</feature>
<dbReference type="GO" id="GO:0043200">
    <property type="term" value="P:response to amino acid"/>
    <property type="evidence" value="ECO:0007669"/>
    <property type="project" value="TreeGrafter"/>
</dbReference>
<dbReference type="PROSITE" id="PS50956">
    <property type="entry name" value="HTH_ASNC_2"/>
    <property type="match status" value="1"/>
</dbReference>
<dbReference type="InterPro" id="IPR000485">
    <property type="entry name" value="AsnC-type_HTH_dom"/>
</dbReference>
<dbReference type="InterPro" id="IPR019888">
    <property type="entry name" value="Tscrpt_reg_AsnC-like"/>
</dbReference>
<keyword evidence="2" id="KW-0238">DNA-binding</keyword>
<evidence type="ECO:0000256" key="2">
    <source>
        <dbReference type="ARBA" id="ARBA00023125"/>
    </source>
</evidence>
<dbReference type="InterPro" id="IPR036390">
    <property type="entry name" value="WH_DNA-bd_sf"/>
</dbReference>
<dbReference type="SUPFAM" id="SSF54909">
    <property type="entry name" value="Dimeric alpha+beta barrel"/>
    <property type="match status" value="1"/>
</dbReference>
<dbReference type="InterPro" id="IPR019885">
    <property type="entry name" value="Tscrpt_reg_HTH_AsnC-type_CS"/>
</dbReference>
<dbReference type="InterPro" id="IPR036388">
    <property type="entry name" value="WH-like_DNA-bd_sf"/>
</dbReference>
<dbReference type="EMBL" id="VSSQ01037472">
    <property type="protein sequence ID" value="MPM90172.1"/>
    <property type="molecule type" value="Genomic_DNA"/>
</dbReference>
<dbReference type="InterPro" id="IPR011008">
    <property type="entry name" value="Dimeric_a/b-barrel"/>
</dbReference>